<dbReference type="OrthoDB" id="9801814at2"/>
<dbReference type="Pfam" id="PF25973">
    <property type="entry name" value="BSH_CzcB"/>
    <property type="match status" value="1"/>
</dbReference>
<sequence length="368" mass="40564">MSGSFRSLRWLVFFAIAGCTANSAENNTKDVPEIPVINLADSDTTLYTGYVANIQAVQHVEIRAKVKGFLDRILVDEGAIVKKGEVLFRINGDEYSNAVAKSKAQLANAHADAQAAELEVKRVKLLVEKNVLTSSELKLAEVKLMAEQAKIREALSASELAELQLSYTAIRAPFDGIVNRMPLKVGSLLDEGTLLTTISDNHAVYAYFKVSEIEYLDLARNDQEKLGGNSTVQMIMADGLPYDSKGKIETTEGEIDRSTGSLAIRAKFPNPDRILKHGATGRVKLSNAAHDIVTVPQKSVFEVQDKHFVFVVDNSNRIRQRSFEPERRLASSYIVASGLKAGDKIVYEGIQHLRDGMVIKPRYTVVKL</sequence>
<dbReference type="RefSeq" id="WP_039139020.1">
    <property type="nucleotide sequence ID" value="NZ_JSVC01000009.1"/>
</dbReference>
<feature type="domain" description="CzcB-like barrel-sandwich hybrid" evidence="5">
    <location>
        <begin position="60"/>
        <end position="200"/>
    </location>
</feature>
<accession>A0A0C1L5Z4</accession>
<dbReference type="Gene3D" id="2.40.50.100">
    <property type="match status" value="1"/>
</dbReference>
<feature type="domain" description="Multidrug resistance protein MdtA-like beta-barrel" evidence="3">
    <location>
        <begin position="204"/>
        <end position="286"/>
    </location>
</feature>
<dbReference type="PANTHER" id="PTHR30158:SF23">
    <property type="entry name" value="MULTIDRUG RESISTANCE PROTEIN MEXA"/>
    <property type="match status" value="1"/>
</dbReference>
<dbReference type="EMBL" id="JSVC01000009">
    <property type="protein sequence ID" value="KIC94956.1"/>
    <property type="molecule type" value="Genomic_DNA"/>
</dbReference>
<dbReference type="GO" id="GO:0022857">
    <property type="term" value="F:transmembrane transporter activity"/>
    <property type="evidence" value="ECO:0007669"/>
    <property type="project" value="InterPro"/>
</dbReference>
<dbReference type="GO" id="GO:0005886">
    <property type="term" value="C:plasma membrane"/>
    <property type="evidence" value="ECO:0007669"/>
    <property type="project" value="TreeGrafter"/>
</dbReference>
<dbReference type="Gene3D" id="1.10.287.470">
    <property type="entry name" value="Helix hairpin bin"/>
    <property type="match status" value="1"/>
</dbReference>
<feature type="chain" id="PRO_5002153029" evidence="2">
    <location>
        <begin position="25"/>
        <end position="368"/>
    </location>
</feature>
<dbReference type="Pfam" id="PF25967">
    <property type="entry name" value="RND-MFP_C"/>
    <property type="match status" value="1"/>
</dbReference>
<dbReference type="Gene3D" id="2.40.30.170">
    <property type="match status" value="1"/>
</dbReference>
<dbReference type="STRING" id="1349421.OI18_08645"/>
<dbReference type="Pfam" id="PF25944">
    <property type="entry name" value="Beta-barrel_RND"/>
    <property type="match status" value="1"/>
</dbReference>
<feature type="signal peptide" evidence="2">
    <location>
        <begin position="1"/>
        <end position="24"/>
    </location>
</feature>
<gene>
    <name evidence="6" type="ORF">OI18_08645</name>
</gene>
<comment type="caution">
    <text evidence="6">The sequence shown here is derived from an EMBL/GenBank/DDBJ whole genome shotgun (WGS) entry which is preliminary data.</text>
</comment>
<dbReference type="NCBIfam" id="TIGR01730">
    <property type="entry name" value="RND_mfp"/>
    <property type="match status" value="1"/>
</dbReference>
<dbReference type="AlphaFoldDB" id="A0A0C1L5Z4"/>
<reference evidence="6 7" key="1">
    <citation type="submission" date="2014-11" db="EMBL/GenBank/DDBJ databases">
        <title>Genome sequence of Flavihumibacter solisilvae 3-3.</title>
        <authorList>
            <person name="Zhou G."/>
            <person name="Li M."/>
            <person name="Wang G."/>
        </authorList>
    </citation>
    <scope>NUCLEOTIDE SEQUENCE [LARGE SCALE GENOMIC DNA]</scope>
    <source>
        <strain evidence="6 7">3-3</strain>
    </source>
</reference>
<comment type="similarity">
    <text evidence="1">Belongs to the membrane fusion protein (MFP) (TC 8.A.1) family.</text>
</comment>
<dbReference type="InterPro" id="IPR058626">
    <property type="entry name" value="MdtA-like_b-barrel"/>
</dbReference>
<dbReference type="InterPro" id="IPR006143">
    <property type="entry name" value="RND_pump_MFP"/>
</dbReference>
<keyword evidence="2" id="KW-0732">Signal</keyword>
<evidence type="ECO:0000256" key="2">
    <source>
        <dbReference type="SAM" id="SignalP"/>
    </source>
</evidence>
<dbReference type="Gene3D" id="2.40.420.20">
    <property type="match status" value="1"/>
</dbReference>
<keyword evidence="7" id="KW-1185">Reference proteome</keyword>
<dbReference type="InterPro" id="IPR058627">
    <property type="entry name" value="MdtA-like_C"/>
</dbReference>
<dbReference type="PANTHER" id="PTHR30158">
    <property type="entry name" value="ACRA/E-RELATED COMPONENT OF DRUG EFFLUX TRANSPORTER"/>
    <property type="match status" value="1"/>
</dbReference>
<dbReference type="SUPFAM" id="SSF111369">
    <property type="entry name" value="HlyD-like secretion proteins"/>
    <property type="match status" value="1"/>
</dbReference>
<protein>
    <submittedName>
        <fullName evidence="6">Secretion protein HylD</fullName>
    </submittedName>
</protein>
<evidence type="ECO:0000259" key="4">
    <source>
        <dbReference type="Pfam" id="PF25967"/>
    </source>
</evidence>
<dbReference type="GO" id="GO:0046677">
    <property type="term" value="P:response to antibiotic"/>
    <property type="evidence" value="ECO:0007669"/>
    <property type="project" value="TreeGrafter"/>
</dbReference>
<evidence type="ECO:0000259" key="3">
    <source>
        <dbReference type="Pfam" id="PF25944"/>
    </source>
</evidence>
<organism evidence="6 7">
    <name type="scientific">Flavihumibacter solisilvae</name>
    <dbReference type="NCBI Taxonomy" id="1349421"/>
    <lineage>
        <taxon>Bacteria</taxon>
        <taxon>Pseudomonadati</taxon>
        <taxon>Bacteroidota</taxon>
        <taxon>Chitinophagia</taxon>
        <taxon>Chitinophagales</taxon>
        <taxon>Chitinophagaceae</taxon>
        <taxon>Flavihumibacter</taxon>
    </lineage>
</organism>
<dbReference type="GO" id="GO:0030313">
    <property type="term" value="C:cell envelope"/>
    <property type="evidence" value="ECO:0007669"/>
    <property type="project" value="UniProtKB-SubCell"/>
</dbReference>
<evidence type="ECO:0000259" key="5">
    <source>
        <dbReference type="Pfam" id="PF25973"/>
    </source>
</evidence>
<dbReference type="InterPro" id="IPR058647">
    <property type="entry name" value="BSH_CzcB-like"/>
</dbReference>
<evidence type="ECO:0000313" key="7">
    <source>
        <dbReference type="Proteomes" id="UP000031408"/>
    </source>
</evidence>
<dbReference type="Proteomes" id="UP000031408">
    <property type="component" value="Unassembled WGS sequence"/>
</dbReference>
<proteinExistence type="inferred from homology"/>
<name>A0A0C1L5Z4_9BACT</name>
<evidence type="ECO:0000256" key="1">
    <source>
        <dbReference type="ARBA" id="ARBA00009477"/>
    </source>
</evidence>
<feature type="domain" description="Multidrug resistance protein MdtA-like C-terminal permuted SH3" evidence="4">
    <location>
        <begin position="292"/>
        <end position="351"/>
    </location>
</feature>
<evidence type="ECO:0000313" key="6">
    <source>
        <dbReference type="EMBL" id="KIC94956.1"/>
    </source>
</evidence>